<organism evidence="2 3">
    <name type="scientific">Saguinus oedipus</name>
    <name type="common">Cotton-top tamarin</name>
    <name type="synonym">Oedipomidas oedipus</name>
    <dbReference type="NCBI Taxonomy" id="9490"/>
    <lineage>
        <taxon>Eukaryota</taxon>
        <taxon>Metazoa</taxon>
        <taxon>Chordata</taxon>
        <taxon>Craniata</taxon>
        <taxon>Vertebrata</taxon>
        <taxon>Euteleostomi</taxon>
        <taxon>Mammalia</taxon>
        <taxon>Eutheria</taxon>
        <taxon>Euarchontoglires</taxon>
        <taxon>Primates</taxon>
        <taxon>Haplorrhini</taxon>
        <taxon>Platyrrhini</taxon>
        <taxon>Cebidae</taxon>
        <taxon>Callitrichinae</taxon>
        <taxon>Saguinus</taxon>
    </lineage>
</organism>
<dbReference type="EMBL" id="JASSZA010000019">
    <property type="protein sequence ID" value="KAK2088847.1"/>
    <property type="molecule type" value="Genomic_DNA"/>
</dbReference>
<comment type="caution">
    <text evidence="2">The sequence shown here is derived from an EMBL/GenBank/DDBJ whole genome shotgun (WGS) entry which is preliminary data.</text>
</comment>
<evidence type="ECO:0000313" key="3">
    <source>
        <dbReference type="Proteomes" id="UP001266305"/>
    </source>
</evidence>
<protein>
    <submittedName>
        <fullName evidence="2">Uncharacterized protein</fullName>
    </submittedName>
</protein>
<proteinExistence type="predicted"/>
<feature type="region of interest" description="Disordered" evidence="1">
    <location>
        <begin position="69"/>
        <end position="91"/>
    </location>
</feature>
<dbReference type="Proteomes" id="UP001266305">
    <property type="component" value="Unassembled WGS sequence"/>
</dbReference>
<evidence type="ECO:0000313" key="2">
    <source>
        <dbReference type="EMBL" id="KAK2088847.1"/>
    </source>
</evidence>
<name>A0ABQ9TVN0_SAGOE</name>
<accession>A0ABQ9TVN0</accession>
<reference evidence="2 3" key="1">
    <citation type="submission" date="2023-05" db="EMBL/GenBank/DDBJ databases">
        <title>B98-5 Cell Line De Novo Hybrid Assembly: An Optical Mapping Approach.</title>
        <authorList>
            <person name="Kananen K."/>
            <person name="Auerbach J.A."/>
            <person name="Kautto E."/>
            <person name="Blachly J.S."/>
        </authorList>
    </citation>
    <scope>NUCLEOTIDE SEQUENCE [LARGE SCALE GENOMIC DNA]</scope>
    <source>
        <strain evidence="2">B95-8</strain>
        <tissue evidence="2">Cell line</tissue>
    </source>
</reference>
<sequence>MDGPAEPHIPGLWDTYEEDISEISPEWLQRLAGVPLGPQASRHFWNPLGLEACLSPASPLEHPPGALFLMMSPSEAPSDTQHPELSSHPPNSHLLLDCPSQGFPMPPSLGPLFSRLICFHPLPQLLVDLLQPGPPLFRPLHELAPCPRLS</sequence>
<keyword evidence="3" id="KW-1185">Reference proteome</keyword>
<gene>
    <name evidence="2" type="ORF">P7K49_034754</name>
</gene>
<evidence type="ECO:0000256" key="1">
    <source>
        <dbReference type="SAM" id="MobiDB-lite"/>
    </source>
</evidence>